<organism evidence="2 3">
    <name type="scientific">Chryseobacterium oryctis</name>
    <dbReference type="NCBI Taxonomy" id="2952618"/>
    <lineage>
        <taxon>Bacteria</taxon>
        <taxon>Pseudomonadati</taxon>
        <taxon>Bacteroidota</taxon>
        <taxon>Flavobacteriia</taxon>
        <taxon>Flavobacteriales</taxon>
        <taxon>Weeksellaceae</taxon>
        <taxon>Chryseobacterium group</taxon>
        <taxon>Chryseobacterium</taxon>
    </lineage>
</organism>
<gene>
    <name evidence="2" type="ORF">OH806_07410</name>
</gene>
<protein>
    <submittedName>
        <fullName evidence="2">Uncharacterized protein</fullName>
    </submittedName>
</protein>
<evidence type="ECO:0000313" key="3">
    <source>
        <dbReference type="Proteomes" id="UP001163719"/>
    </source>
</evidence>
<reference evidence="2" key="1">
    <citation type="submission" date="2022-10" db="EMBL/GenBank/DDBJ databases">
        <title>Chryseobacterium babae sp. nov. isolated from the gut of the beetle Oryctes rhinoceros, and Chryseobacterium kimseyorum sp. nov., isolated from a stick insect rearing cage.</title>
        <authorList>
            <person name="Shelomi M."/>
            <person name="Han C.-J."/>
            <person name="Chen W.-M."/>
            <person name="Chen H.-K."/>
            <person name="Liaw S.-J."/>
            <person name="Muhle E."/>
            <person name="Clermont D."/>
        </authorList>
    </citation>
    <scope>NUCLEOTIDE SEQUENCE</scope>
    <source>
        <strain evidence="2">WLa1L2M3</strain>
    </source>
</reference>
<evidence type="ECO:0000313" key="2">
    <source>
        <dbReference type="EMBL" id="MCW3161096.1"/>
    </source>
</evidence>
<dbReference type="Proteomes" id="UP001163719">
    <property type="component" value="Unassembled WGS sequence"/>
</dbReference>
<evidence type="ECO:0000256" key="1">
    <source>
        <dbReference type="SAM" id="Coils"/>
    </source>
</evidence>
<dbReference type="RefSeq" id="WP_264743049.1">
    <property type="nucleotide sequence ID" value="NZ_JAPDHV010000003.1"/>
</dbReference>
<keyword evidence="1" id="KW-0175">Coiled coil</keyword>
<keyword evidence="3" id="KW-1185">Reference proteome</keyword>
<proteinExistence type="predicted"/>
<accession>A0ABT3HMS8</accession>
<feature type="coiled-coil region" evidence="1">
    <location>
        <begin position="167"/>
        <end position="201"/>
    </location>
</feature>
<comment type="caution">
    <text evidence="2">The sequence shown here is derived from an EMBL/GenBank/DDBJ whole genome shotgun (WGS) entry which is preliminary data.</text>
</comment>
<dbReference type="EMBL" id="JAPDHV010000003">
    <property type="protein sequence ID" value="MCW3161096.1"/>
    <property type="molecule type" value="Genomic_DNA"/>
</dbReference>
<sequence>MDEKVNEILGNLYKDVKNYDQRINYHADIFIGGCNYEVLINDFLVHQYFGPIKGSLNTNIPINMAILGKGEQTWKVRIYPIYDRNEINGKIVSTKKTAIEKGARAKISIEGLRFKENGDIEKEFGKILKFEAPLKKDEKTGENIFADAGKPYVEYSGTFQADVPYELNGWKNSVDVSKENKEQLTAELLKEYEKYKEWLQNRELDKIALSKLIGKKEDAQAFFYNKKTNEEYIIDFLDMWGKKGLKTQALENIEIKYYGNNRVITLINKSYNDSPLWASYIDEENDNSYILIPLYFHRPKPGAPLEVIR</sequence>
<name>A0ABT3HMS8_9FLAO</name>